<dbReference type="GO" id="GO:0005829">
    <property type="term" value="C:cytosol"/>
    <property type="evidence" value="ECO:0007669"/>
    <property type="project" value="TreeGrafter"/>
</dbReference>
<proteinExistence type="predicted"/>
<dbReference type="AlphaFoldDB" id="A0A0U3HXF8"/>
<dbReference type="PROSITE" id="PS01124">
    <property type="entry name" value="HTH_ARAC_FAMILY_2"/>
    <property type="match status" value="1"/>
</dbReference>
<protein>
    <submittedName>
        <fullName evidence="5">AraC family transcriptional regulator</fullName>
    </submittedName>
</protein>
<dbReference type="Gene3D" id="1.10.10.60">
    <property type="entry name" value="Homeodomain-like"/>
    <property type="match status" value="1"/>
</dbReference>
<feature type="domain" description="HTH araC/xylS-type" evidence="4">
    <location>
        <begin position="230"/>
        <end position="328"/>
    </location>
</feature>
<evidence type="ECO:0000259" key="4">
    <source>
        <dbReference type="PROSITE" id="PS01124"/>
    </source>
</evidence>
<dbReference type="InterPro" id="IPR009057">
    <property type="entry name" value="Homeodomain-like_sf"/>
</dbReference>
<dbReference type="RefSeq" id="WP_058798608.1">
    <property type="nucleotide sequence ID" value="NZ_CP013612.1"/>
</dbReference>
<dbReference type="Pfam" id="PF12833">
    <property type="entry name" value="HTH_18"/>
    <property type="match status" value="1"/>
</dbReference>
<accession>A0A0U3HXF8</accession>
<keyword evidence="2" id="KW-0238">DNA-binding</keyword>
<keyword evidence="3" id="KW-0804">Transcription</keyword>
<dbReference type="PANTHER" id="PTHR47894:SF1">
    <property type="entry name" value="HTH-TYPE TRANSCRIPTIONAL REGULATOR VQSM"/>
    <property type="match status" value="1"/>
</dbReference>
<organism evidence="5 6">
    <name type="scientific">Pseudoalteromonas rubra</name>
    <dbReference type="NCBI Taxonomy" id="43658"/>
    <lineage>
        <taxon>Bacteria</taxon>
        <taxon>Pseudomonadati</taxon>
        <taxon>Pseudomonadota</taxon>
        <taxon>Gammaproteobacteria</taxon>
        <taxon>Alteromonadales</taxon>
        <taxon>Pseudoalteromonadaceae</taxon>
        <taxon>Pseudoalteromonas</taxon>
    </lineage>
</organism>
<keyword evidence="1" id="KW-0805">Transcription regulation</keyword>
<dbReference type="SUPFAM" id="SSF46689">
    <property type="entry name" value="Homeodomain-like"/>
    <property type="match status" value="1"/>
</dbReference>
<dbReference type="InterPro" id="IPR032687">
    <property type="entry name" value="AraC-type_N"/>
</dbReference>
<dbReference type="GO" id="GO:0000976">
    <property type="term" value="F:transcription cis-regulatory region binding"/>
    <property type="evidence" value="ECO:0007669"/>
    <property type="project" value="TreeGrafter"/>
</dbReference>
<dbReference type="GO" id="GO:0003700">
    <property type="term" value="F:DNA-binding transcription factor activity"/>
    <property type="evidence" value="ECO:0007669"/>
    <property type="project" value="InterPro"/>
</dbReference>
<dbReference type="EMBL" id="CP013612">
    <property type="protein sequence ID" value="ALU45752.1"/>
    <property type="molecule type" value="Genomic_DNA"/>
</dbReference>
<dbReference type="InterPro" id="IPR018060">
    <property type="entry name" value="HTH_AraC"/>
</dbReference>
<evidence type="ECO:0000256" key="1">
    <source>
        <dbReference type="ARBA" id="ARBA00023015"/>
    </source>
</evidence>
<dbReference type="SMART" id="SM00342">
    <property type="entry name" value="HTH_ARAC"/>
    <property type="match status" value="1"/>
</dbReference>
<name>A0A0U3HXF8_9GAMM</name>
<sequence length="339" mass="37921">MKRAAKFSLSPHCLILFKDLGLNQALLLKQAKLPADLWHSLPTSVTAAQYFDLWHAMEAQLGETLPLKLAQHLNIEAFDPAIFACLCSANLSAAMRRLSSYKPLIGPLTLHVREDQQGLLLSLDCYGYDKPLPKSLGLCELAFFTQLARLATRTQVIPKTLYVTQLPDNMTDFEDYFGTTLTLSNQVAIRFHQADTQRPFMTENAAMWSFFENDLAQRLAELDASASMTQKVKALLMELLPSGQVSAEQVAAKLAISKRTLQRKLDGESASFQSLLSALRSDLARQYLRRSSMSLQEIAFLLGFSDANTFIRAFNQWNGVPPGHFRNQNAHSADKDYSI</sequence>
<evidence type="ECO:0000256" key="3">
    <source>
        <dbReference type="ARBA" id="ARBA00023163"/>
    </source>
</evidence>
<gene>
    <name evidence="5" type="ORF">AT705_22740</name>
</gene>
<evidence type="ECO:0000313" key="6">
    <source>
        <dbReference type="Proteomes" id="UP000069015"/>
    </source>
</evidence>
<evidence type="ECO:0000313" key="5">
    <source>
        <dbReference type="EMBL" id="ALU45752.1"/>
    </source>
</evidence>
<reference evidence="5 6" key="1">
    <citation type="submission" date="2015-12" db="EMBL/GenBank/DDBJ databases">
        <title>Complete genome sequence of Pseudoalteromonas rubra SCSIO 6842, harboring a conjugative plasmid.</title>
        <authorList>
            <person name="Li B."/>
            <person name="Wang X."/>
        </authorList>
    </citation>
    <scope>NUCLEOTIDE SEQUENCE [LARGE SCALE GENOMIC DNA]</scope>
    <source>
        <strain evidence="5 6">SCSIO 6842</strain>
    </source>
</reference>
<dbReference type="KEGG" id="prr:AT705_22740"/>
<dbReference type="Pfam" id="PF12625">
    <property type="entry name" value="Arabinose_bd"/>
    <property type="match status" value="1"/>
</dbReference>
<dbReference type="PANTHER" id="PTHR47894">
    <property type="entry name" value="HTH-TYPE TRANSCRIPTIONAL REGULATOR GADX"/>
    <property type="match status" value="1"/>
</dbReference>
<evidence type="ECO:0000256" key="2">
    <source>
        <dbReference type="ARBA" id="ARBA00023125"/>
    </source>
</evidence>
<dbReference type="Proteomes" id="UP000069015">
    <property type="component" value="Chromosome 2"/>
</dbReference>